<reference evidence="1" key="2">
    <citation type="submission" date="2024-07" db="EMBL/GenBank/DDBJ databases">
        <title>Streptomyces haneummycinica sp. nov., a new antibiotic-producing actinobacterium isolated from marine sediment.</title>
        <authorList>
            <person name="Uemura M."/>
            <person name="Hamada M."/>
            <person name="Hirano S."/>
            <person name="Kobayashi K."/>
            <person name="Ohshiro T."/>
            <person name="Kobayashi T."/>
            <person name="Terahara T."/>
        </authorList>
    </citation>
    <scope>NUCLEOTIDE SEQUENCE</scope>
    <source>
        <strain evidence="1">KM77-8</strain>
        <plasmid evidence="1">pKM77-8_1</plasmid>
    </source>
</reference>
<geneLocation type="plasmid" evidence="1">
    <name>pKM77-8_1</name>
</geneLocation>
<evidence type="ECO:0000313" key="1">
    <source>
        <dbReference type="EMBL" id="BFO23076.1"/>
    </source>
</evidence>
<gene>
    <name evidence="1" type="ORF">SHKM778_94640</name>
</gene>
<evidence type="ECO:0008006" key="2">
    <source>
        <dbReference type="Google" id="ProtNLM"/>
    </source>
</evidence>
<dbReference type="EMBL" id="AP035769">
    <property type="protein sequence ID" value="BFO23076.1"/>
    <property type="molecule type" value="Genomic_DNA"/>
</dbReference>
<dbReference type="AlphaFoldDB" id="A0AAT9I037"/>
<keyword evidence="1" id="KW-0614">Plasmid</keyword>
<accession>A0AAT9I037</accession>
<protein>
    <recommendedName>
        <fullName evidence="2">NUDIX hydrolase</fullName>
    </recommendedName>
</protein>
<sequence length="76" mass="8583">MGGHQVRQVEKYFLTHIEASDLDPARATQIDNIRASRWWTLQELQNTKETVYPVGLADLIADLLKHGTPEQPTVLG</sequence>
<reference evidence="1" key="1">
    <citation type="submission" date="2024-06" db="EMBL/GenBank/DDBJ databases">
        <authorList>
            <consortium name="consrtm"/>
            <person name="Uemura M."/>
            <person name="Terahara T."/>
        </authorList>
    </citation>
    <scope>NUCLEOTIDE SEQUENCE</scope>
    <source>
        <strain evidence="1">KM77-8</strain>
        <plasmid evidence="1">pKM77-8_1</plasmid>
    </source>
</reference>
<name>A0AAT9I037_9ACTN</name>
<proteinExistence type="predicted"/>
<organism evidence="1">
    <name type="scientific">Streptomyces haneummycinicus</name>
    <dbReference type="NCBI Taxonomy" id="3074435"/>
    <lineage>
        <taxon>Bacteria</taxon>
        <taxon>Bacillati</taxon>
        <taxon>Actinomycetota</taxon>
        <taxon>Actinomycetes</taxon>
        <taxon>Kitasatosporales</taxon>
        <taxon>Streptomycetaceae</taxon>
        <taxon>Streptomyces</taxon>
    </lineage>
</organism>